<evidence type="ECO:0000256" key="1">
    <source>
        <dbReference type="SAM" id="MobiDB-lite"/>
    </source>
</evidence>
<feature type="compositionally biased region" description="Polar residues" evidence="1">
    <location>
        <begin position="136"/>
        <end position="150"/>
    </location>
</feature>
<feature type="compositionally biased region" description="Basic and acidic residues" evidence="1">
    <location>
        <begin position="230"/>
        <end position="242"/>
    </location>
</feature>
<dbReference type="GeneID" id="92087708"/>
<keyword evidence="3" id="KW-1185">Reference proteome</keyword>
<dbReference type="Proteomes" id="UP001480595">
    <property type="component" value="Unassembled WGS sequence"/>
</dbReference>
<proteinExistence type="predicted"/>
<accession>A0ABR1W1B2</accession>
<organism evidence="2 3">
    <name type="scientific">Apiospora phragmitis</name>
    <dbReference type="NCBI Taxonomy" id="2905665"/>
    <lineage>
        <taxon>Eukaryota</taxon>
        <taxon>Fungi</taxon>
        <taxon>Dikarya</taxon>
        <taxon>Ascomycota</taxon>
        <taxon>Pezizomycotina</taxon>
        <taxon>Sordariomycetes</taxon>
        <taxon>Xylariomycetidae</taxon>
        <taxon>Amphisphaeriales</taxon>
        <taxon>Apiosporaceae</taxon>
        <taxon>Apiospora</taxon>
    </lineage>
</organism>
<feature type="compositionally biased region" description="Basic and acidic residues" evidence="1">
    <location>
        <begin position="349"/>
        <end position="363"/>
    </location>
</feature>
<feature type="compositionally biased region" description="Low complexity" evidence="1">
    <location>
        <begin position="304"/>
        <end position="317"/>
    </location>
</feature>
<dbReference type="RefSeq" id="XP_066718923.1">
    <property type="nucleotide sequence ID" value="XM_066854645.1"/>
</dbReference>
<gene>
    <name evidence="2" type="ORF">PG994_003236</name>
</gene>
<feature type="compositionally biased region" description="Basic and acidic residues" evidence="1">
    <location>
        <begin position="87"/>
        <end position="96"/>
    </location>
</feature>
<sequence length="427" mass="47844">MWENVDVKGLTPEEAIAKALDLLFEYWKKTNRSVISEAGKRPERKDITEEAKQSVAKVNKLVLGELRTNPELFRDEESAAAVPCDDGTGREDDRTTDAQQLPHETTPTRPPRQNQGQQQQQQQQRSDNRGEEVASGPSSPRNLRSRATNATRDRRVNAPQRIPDLQHQLQAVVQAAVQAQHRVGQTGAGYQGIKYWGRRGAQNQSRPPRTRSNHDQQQSGAEPTQTQTDDTPRPQQNDRRLDSISVKIEQGPVSDAPVSTTSFRPNTRGPDNQARREHSAHPTTPKREGPRRNPRRGANQPGPDAANTDANANNVNPRHPRRRRAPAQQRPANRGSSEPQPPPPSQQQQHRETPHLLGKLNRDSDDLERRLGLLEANIRVQEGALQETNREFNDARRVAADMRRALSALDEVAPPLLRRSGSEKALI</sequence>
<feature type="compositionally biased region" description="Basic and acidic residues" evidence="1">
    <location>
        <begin position="273"/>
        <end position="291"/>
    </location>
</feature>
<protein>
    <submittedName>
        <fullName evidence="2">Uncharacterized protein</fullName>
    </submittedName>
</protein>
<reference evidence="2 3" key="1">
    <citation type="submission" date="2023-01" db="EMBL/GenBank/DDBJ databases">
        <title>Analysis of 21 Apiospora genomes using comparative genomics revels a genus with tremendous synthesis potential of carbohydrate active enzymes and secondary metabolites.</title>
        <authorList>
            <person name="Sorensen T."/>
        </authorList>
    </citation>
    <scope>NUCLEOTIDE SEQUENCE [LARGE SCALE GENOMIC DNA]</scope>
    <source>
        <strain evidence="2 3">CBS 135458</strain>
    </source>
</reference>
<feature type="region of interest" description="Disordered" evidence="1">
    <location>
        <begin position="194"/>
        <end position="363"/>
    </location>
</feature>
<dbReference type="EMBL" id="JAQQWL010000004">
    <property type="protein sequence ID" value="KAK8075964.1"/>
    <property type="molecule type" value="Genomic_DNA"/>
</dbReference>
<feature type="compositionally biased region" description="Low complexity" evidence="1">
    <location>
        <begin position="105"/>
        <end position="125"/>
    </location>
</feature>
<evidence type="ECO:0000313" key="2">
    <source>
        <dbReference type="EMBL" id="KAK8075964.1"/>
    </source>
</evidence>
<feature type="compositionally biased region" description="Low complexity" evidence="1">
    <location>
        <begin position="326"/>
        <end position="338"/>
    </location>
</feature>
<name>A0ABR1W1B2_9PEZI</name>
<evidence type="ECO:0000313" key="3">
    <source>
        <dbReference type="Proteomes" id="UP001480595"/>
    </source>
</evidence>
<feature type="region of interest" description="Disordered" evidence="1">
    <location>
        <begin position="67"/>
        <end position="157"/>
    </location>
</feature>
<comment type="caution">
    <text evidence="2">The sequence shown here is derived from an EMBL/GenBank/DDBJ whole genome shotgun (WGS) entry which is preliminary data.</text>
</comment>